<proteinExistence type="predicted"/>
<organism evidence="1 2">
    <name type="scientific">Pseudomonas emilianonis</name>
    <dbReference type="NCBI Taxonomy" id="2915812"/>
    <lineage>
        <taxon>Bacteria</taxon>
        <taxon>Pseudomonadati</taxon>
        <taxon>Pseudomonadota</taxon>
        <taxon>Gammaproteobacteria</taxon>
        <taxon>Pseudomonadales</taxon>
        <taxon>Pseudomonadaceae</taxon>
        <taxon>Pseudomonas</taxon>
    </lineage>
</organism>
<dbReference type="EMBL" id="JAKNRV010000213">
    <property type="protein sequence ID" value="MCK1786451.1"/>
    <property type="molecule type" value="Genomic_DNA"/>
</dbReference>
<name>A0ABT0EL88_9PSED</name>
<keyword evidence="2" id="KW-1185">Reference proteome</keyword>
<sequence length="137" mass="15274">MSKQNEVITKTVTQQEYEAYLAANDFSNYTKSDPKEILKIEDLLELRSGILKDESYSVSKVICSCGKTLTFFDFLTTAISENSHSKLFLVHALLGNKYGFQKPRLVTCSACGDQHIAYYTTPNYSCPNGGITHLGTN</sequence>
<comment type="caution">
    <text evidence="1">The sequence shown here is derived from an EMBL/GenBank/DDBJ whole genome shotgun (WGS) entry which is preliminary data.</text>
</comment>
<dbReference type="Proteomes" id="UP001317085">
    <property type="component" value="Unassembled WGS sequence"/>
</dbReference>
<evidence type="ECO:0000313" key="2">
    <source>
        <dbReference type="Proteomes" id="UP001317085"/>
    </source>
</evidence>
<gene>
    <name evidence="1" type="ORF">L9Z73_19475</name>
</gene>
<accession>A0ABT0EL88</accession>
<protein>
    <submittedName>
        <fullName evidence="1">Uncharacterized protein</fullName>
    </submittedName>
</protein>
<evidence type="ECO:0000313" key="1">
    <source>
        <dbReference type="EMBL" id="MCK1786451.1"/>
    </source>
</evidence>
<reference evidence="1 2" key="1">
    <citation type="submission" date="2022-02" db="EMBL/GenBank/DDBJ databases">
        <title>Comparative genomics of the first Antarctic Pseudomonas spp. capable of biotransforming 2,4,6-Trinitrotoluene.</title>
        <authorList>
            <person name="Cabrera M.A."/>
            <person name="Marquez S.L."/>
            <person name="Perez-Donoso J.M."/>
        </authorList>
    </citation>
    <scope>NUCLEOTIDE SEQUENCE [LARGE SCALE GENOMIC DNA]</scope>
    <source>
        <strain evidence="1 2">TNT11</strain>
    </source>
</reference>
<dbReference type="RefSeq" id="WP_247404257.1">
    <property type="nucleotide sequence ID" value="NZ_JAKNRV010000213.1"/>
</dbReference>